<feature type="non-terminal residue" evidence="2">
    <location>
        <position position="1"/>
    </location>
</feature>
<evidence type="ECO:0000313" key="3">
    <source>
        <dbReference type="Proteomes" id="UP000002729"/>
    </source>
</evidence>
<dbReference type="GeneID" id="20227038"/>
<dbReference type="OMA" id="CCRENSP"/>
<protein>
    <submittedName>
        <fullName evidence="2">Uncharacterized protein</fullName>
    </submittedName>
</protein>
<dbReference type="RefSeq" id="XP_009042784.1">
    <property type="nucleotide sequence ID" value="XM_009044536.1"/>
</dbReference>
<feature type="compositionally biased region" description="Acidic residues" evidence="1">
    <location>
        <begin position="443"/>
        <end position="453"/>
    </location>
</feature>
<dbReference type="InParanoid" id="F0YQU2"/>
<feature type="region of interest" description="Disordered" evidence="1">
    <location>
        <begin position="603"/>
        <end position="634"/>
    </location>
</feature>
<keyword evidence="3" id="KW-1185">Reference proteome</keyword>
<proteinExistence type="predicted"/>
<sequence length="733" mass="76474">LAGAVASLGARAAAGGAPRHVDVAAAALVDICRAGAGGDVSREALGALLRSFGPRSSLAVAAAVAEAWAVVADADAAPGFLVACCGRRSFRHVAYDDDAAGDDDDAVERDVLGDALRVAAVAARDRDGALLAVLATPEPLAALHVYRAVARSVGLSAPVFDGLLRVFARVAALPDGPDARPYAVSCCLAMSAAPDARFGDAAAHFLARSDAVVARFGAIALMHATETADARLPSDGALRLCRAVAAAPRASEFRRPGQESVRTLATRALANAARKAGPDAVAALLGAALAAVDGAANAEGLAVALLNVAVVAAASPRGAADAAAPRAADALVALARAPEEEAEDDDDDDDSDADDDAVPASATARAARAAAHVFAAVLSPGWTDAAPKRQRRCCDAAGGASDAVLEAATAAGLEAAAGALEAAPPAPAPRRRAAASKKRVVDDADADDEDEAWEPGRPSNMDLDDDEQEQAAKAKRKLKRRSKKKSAKAKNAGGAAPHAPVSAPPAAAAAAPPEPSTTIAPAATQPVPAPAAAAAPPPRPLPKIRVFPQLSEVQKARLRMKDQEHIRRAARLHAAVTQEQERNAFLERIQAEEVRREQARIAAARPVPPPPNRATGAGDDSDEGWEESDEDDPVEDLIHRERIRERDLLRTPGCLALGRKAFRLEDMPRVTERDREILRRVLYILREAERRNCGELEVPRPREWALSDFGDTMTTEAIRARFDLRRDNPRLFS</sequence>
<feature type="compositionally biased region" description="Acidic residues" evidence="1">
    <location>
        <begin position="619"/>
        <end position="634"/>
    </location>
</feature>
<gene>
    <name evidence="2" type="ORF">AURANDRAFT_68806</name>
</gene>
<dbReference type="Proteomes" id="UP000002729">
    <property type="component" value="Unassembled WGS sequence"/>
</dbReference>
<feature type="compositionally biased region" description="Basic residues" evidence="1">
    <location>
        <begin position="429"/>
        <end position="438"/>
    </location>
</feature>
<feature type="non-terminal residue" evidence="2">
    <location>
        <position position="733"/>
    </location>
</feature>
<feature type="region of interest" description="Disordered" evidence="1">
    <location>
        <begin position="338"/>
        <end position="362"/>
    </location>
</feature>
<feature type="compositionally biased region" description="Low complexity" evidence="1">
    <location>
        <begin position="489"/>
        <end position="534"/>
    </location>
</feature>
<feature type="compositionally biased region" description="Acidic residues" evidence="1">
    <location>
        <begin position="340"/>
        <end position="357"/>
    </location>
</feature>
<name>F0YQU2_AURAN</name>
<accession>F0YQU2</accession>
<evidence type="ECO:0000256" key="1">
    <source>
        <dbReference type="SAM" id="MobiDB-lite"/>
    </source>
</evidence>
<feature type="region of interest" description="Disordered" evidence="1">
    <location>
        <begin position="420"/>
        <end position="548"/>
    </location>
</feature>
<evidence type="ECO:0000313" key="2">
    <source>
        <dbReference type="EMBL" id="EGB02517.1"/>
    </source>
</evidence>
<dbReference type="KEGG" id="aaf:AURANDRAFT_68806"/>
<feature type="compositionally biased region" description="Basic residues" evidence="1">
    <location>
        <begin position="473"/>
        <end position="488"/>
    </location>
</feature>
<dbReference type="AlphaFoldDB" id="F0YQU2"/>
<organism evidence="3">
    <name type="scientific">Aureococcus anophagefferens</name>
    <name type="common">Harmful bloom alga</name>
    <dbReference type="NCBI Taxonomy" id="44056"/>
    <lineage>
        <taxon>Eukaryota</taxon>
        <taxon>Sar</taxon>
        <taxon>Stramenopiles</taxon>
        <taxon>Ochrophyta</taxon>
        <taxon>Pelagophyceae</taxon>
        <taxon>Pelagomonadales</taxon>
        <taxon>Pelagomonadaceae</taxon>
        <taxon>Aureococcus</taxon>
    </lineage>
</organism>
<dbReference type="EMBL" id="GL833465">
    <property type="protein sequence ID" value="EGB02517.1"/>
    <property type="molecule type" value="Genomic_DNA"/>
</dbReference>
<reference evidence="2 3" key="1">
    <citation type="journal article" date="2011" name="Proc. Natl. Acad. Sci. U.S.A.">
        <title>Niche of harmful alga Aureococcus anophagefferens revealed through ecogenomics.</title>
        <authorList>
            <person name="Gobler C.J."/>
            <person name="Berry D.L."/>
            <person name="Dyhrman S.T."/>
            <person name="Wilhelm S.W."/>
            <person name="Salamov A."/>
            <person name="Lobanov A.V."/>
            <person name="Zhang Y."/>
            <person name="Collier J.L."/>
            <person name="Wurch L.L."/>
            <person name="Kustka A.B."/>
            <person name="Dill B.D."/>
            <person name="Shah M."/>
            <person name="VerBerkmoes N.C."/>
            <person name="Kuo A."/>
            <person name="Terry A."/>
            <person name="Pangilinan J."/>
            <person name="Lindquist E.A."/>
            <person name="Lucas S."/>
            <person name="Paulsen I.T."/>
            <person name="Hattenrath-Lehmann T.K."/>
            <person name="Talmage S.C."/>
            <person name="Walker E.A."/>
            <person name="Koch F."/>
            <person name="Burson A.M."/>
            <person name="Marcoval M.A."/>
            <person name="Tang Y.Z."/>
            <person name="Lecleir G.R."/>
            <person name="Coyne K.J."/>
            <person name="Berg G.M."/>
            <person name="Bertrand E.M."/>
            <person name="Saito M.A."/>
            <person name="Gladyshev V.N."/>
            <person name="Grigoriev I.V."/>
        </authorList>
    </citation>
    <scope>NUCLEOTIDE SEQUENCE [LARGE SCALE GENOMIC DNA]</scope>
    <source>
        <strain evidence="3">CCMP 1984</strain>
    </source>
</reference>